<dbReference type="OrthoDB" id="5327496at2"/>
<evidence type="ECO:0000313" key="1">
    <source>
        <dbReference type="EMBL" id="STQ85601.1"/>
    </source>
</evidence>
<proteinExistence type="predicted"/>
<dbReference type="Proteomes" id="UP000029922">
    <property type="component" value="Unassembled WGS sequence"/>
</dbReference>
<dbReference type="RefSeq" id="WP_034558285.1">
    <property type="nucleotide sequence ID" value="NZ_FZML01000002.1"/>
</dbReference>
<keyword evidence="4" id="KW-1185">Reference proteome</keyword>
<evidence type="ECO:0000313" key="4">
    <source>
        <dbReference type="Proteomes" id="UP000255139"/>
    </source>
</evidence>
<dbReference type="EMBL" id="JRPD02000006">
    <property type="protein sequence ID" value="TLE00587.1"/>
    <property type="molecule type" value="Genomic_DNA"/>
</dbReference>
<gene>
    <name evidence="2" type="ORF">LS73_004030</name>
    <name evidence="1" type="ORF">NCTC12714_00387</name>
</gene>
<evidence type="ECO:0000313" key="2">
    <source>
        <dbReference type="EMBL" id="TLE00587.1"/>
    </source>
</evidence>
<dbReference type="Proteomes" id="UP000255139">
    <property type="component" value="Unassembled WGS sequence"/>
</dbReference>
<accession>A0A099TXR9</accession>
<dbReference type="EMBL" id="UGJE01000002">
    <property type="protein sequence ID" value="STQ85601.1"/>
    <property type="molecule type" value="Genomic_DNA"/>
</dbReference>
<evidence type="ECO:0000313" key="3">
    <source>
        <dbReference type="Proteomes" id="UP000029922"/>
    </source>
</evidence>
<name>A0A099TXR9_9HELI</name>
<dbReference type="AlphaFoldDB" id="A0A099TXR9"/>
<dbReference type="STRING" id="216.LS73_05870"/>
<sequence>MDDIVKEDISTIIGQIQDYLDELESHFEKLESKSAKNSETIRNMIEEMRLNLETLQDFQDN</sequence>
<reference evidence="1 4" key="2">
    <citation type="submission" date="2018-06" db="EMBL/GenBank/DDBJ databases">
        <authorList>
            <consortium name="Pathogen Informatics"/>
            <person name="Doyle S."/>
        </authorList>
    </citation>
    <scope>NUCLEOTIDE SEQUENCE [LARGE SCALE GENOMIC DNA]</scope>
    <source>
        <strain evidence="1 4">NCTC12714</strain>
    </source>
</reference>
<organism evidence="1 4">
    <name type="scientific">Helicobacter muridarum</name>
    <dbReference type="NCBI Taxonomy" id="216"/>
    <lineage>
        <taxon>Bacteria</taxon>
        <taxon>Pseudomonadati</taxon>
        <taxon>Campylobacterota</taxon>
        <taxon>Epsilonproteobacteria</taxon>
        <taxon>Campylobacterales</taxon>
        <taxon>Helicobacteraceae</taxon>
        <taxon>Helicobacter</taxon>
    </lineage>
</organism>
<reference evidence="2 3" key="1">
    <citation type="journal article" date="2014" name="Genome Announc.">
        <title>Draft genome sequences of eight enterohepatic helicobacter species isolated from both laboratory and wild rodents.</title>
        <authorList>
            <person name="Sheh A."/>
            <person name="Shen Z."/>
            <person name="Fox J.G."/>
        </authorList>
    </citation>
    <scope>NUCLEOTIDE SEQUENCE [LARGE SCALE GENOMIC DNA]</scope>
    <source>
        <strain evidence="2 3">ST1</strain>
    </source>
</reference>
<protein>
    <submittedName>
        <fullName evidence="1">Uncharacterized protein</fullName>
    </submittedName>
</protein>